<name>A0A9D2KKH3_9BACT</name>
<dbReference type="InterPro" id="IPR053842">
    <property type="entry name" value="NikA-like"/>
</dbReference>
<protein>
    <recommendedName>
        <fullName evidence="3">Mobilization protein MobB</fullName>
    </recommendedName>
</protein>
<reference evidence="1" key="2">
    <citation type="submission" date="2021-04" db="EMBL/GenBank/DDBJ databases">
        <authorList>
            <person name="Gilroy R."/>
        </authorList>
    </citation>
    <scope>NUCLEOTIDE SEQUENCE</scope>
    <source>
        <strain evidence="1">CHK186-16707</strain>
    </source>
</reference>
<gene>
    <name evidence="1" type="ORF">H9962_02985</name>
</gene>
<proteinExistence type="predicted"/>
<organism evidence="1 2">
    <name type="scientific">Candidatus Mailhella merdigallinarum</name>
    <dbReference type="NCBI Taxonomy" id="2838658"/>
    <lineage>
        <taxon>Bacteria</taxon>
        <taxon>Pseudomonadati</taxon>
        <taxon>Thermodesulfobacteriota</taxon>
        <taxon>Desulfovibrionia</taxon>
        <taxon>Desulfovibrionales</taxon>
        <taxon>Desulfovibrionaceae</taxon>
        <taxon>Mailhella</taxon>
    </lineage>
</organism>
<comment type="caution">
    <text evidence="1">The sequence shown here is derived from an EMBL/GenBank/DDBJ whole genome shotgun (WGS) entry which is preliminary data.</text>
</comment>
<dbReference type="Pfam" id="PF21983">
    <property type="entry name" value="NikA-like"/>
    <property type="match status" value="1"/>
</dbReference>
<sequence length="107" mass="12049">MKKNSGRGTRFQHRRTVRLTAAEDKKLTRQAATASISVSEYMRRLFFGGRPIIARTDDQTIRELRRLGGLLKHHFDVVKRTGNAGTLAELDAALSAIRRSIEALSEK</sequence>
<evidence type="ECO:0000313" key="2">
    <source>
        <dbReference type="Proteomes" id="UP000824225"/>
    </source>
</evidence>
<dbReference type="AlphaFoldDB" id="A0A9D2KKH3"/>
<dbReference type="EMBL" id="DXAN01000005">
    <property type="protein sequence ID" value="HJA08145.1"/>
    <property type="molecule type" value="Genomic_DNA"/>
</dbReference>
<evidence type="ECO:0008006" key="3">
    <source>
        <dbReference type="Google" id="ProtNLM"/>
    </source>
</evidence>
<dbReference type="Proteomes" id="UP000824225">
    <property type="component" value="Unassembled WGS sequence"/>
</dbReference>
<reference evidence="1" key="1">
    <citation type="journal article" date="2021" name="PeerJ">
        <title>Extensive microbial diversity within the chicken gut microbiome revealed by metagenomics and culture.</title>
        <authorList>
            <person name="Gilroy R."/>
            <person name="Ravi A."/>
            <person name="Getino M."/>
            <person name="Pursley I."/>
            <person name="Horton D.L."/>
            <person name="Alikhan N.F."/>
            <person name="Baker D."/>
            <person name="Gharbi K."/>
            <person name="Hall N."/>
            <person name="Watson M."/>
            <person name="Adriaenssens E.M."/>
            <person name="Foster-Nyarko E."/>
            <person name="Jarju S."/>
            <person name="Secka A."/>
            <person name="Antonio M."/>
            <person name="Oren A."/>
            <person name="Chaudhuri R.R."/>
            <person name="La Ragione R."/>
            <person name="Hildebrand F."/>
            <person name="Pallen M.J."/>
        </authorList>
    </citation>
    <scope>NUCLEOTIDE SEQUENCE</scope>
    <source>
        <strain evidence="1">CHK186-16707</strain>
    </source>
</reference>
<accession>A0A9D2KKH3</accession>
<evidence type="ECO:0000313" key="1">
    <source>
        <dbReference type="EMBL" id="HJA08145.1"/>
    </source>
</evidence>